<name>A0A1H0X4R3_9PSEU</name>
<gene>
    <name evidence="2" type="ORF">SAMN05421507_13414</name>
</gene>
<organism evidence="2 3">
    <name type="scientific">Lentzea jiangxiensis</name>
    <dbReference type="NCBI Taxonomy" id="641025"/>
    <lineage>
        <taxon>Bacteria</taxon>
        <taxon>Bacillati</taxon>
        <taxon>Actinomycetota</taxon>
        <taxon>Actinomycetes</taxon>
        <taxon>Pseudonocardiales</taxon>
        <taxon>Pseudonocardiaceae</taxon>
        <taxon>Lentzea</taxon>
    </lineage>
</organism>
<dbReference type="RefSeq" id="WP_143023052.1">
    <property type="nucleotide sequence ID" value="NZ_FNIX01000034.1"/>
</dbReference>
<evidence type="ECO:0000313" key="3">
    <source>
        <dbReference type="Proteomes" id="UP000199691"/>
    </source>
</evidence>
<dbReference type="AlphaFoldDB" id="A0A1H0X4R3"/>
<reference evidence="3" key="1">
    <citation type="submission" date="2016-10" db="EMBL/GenBank/DDBJ databases">
        <authorList>
            <person name="Varghese N."/>
            <person name="Submissions S."/>
        </authorList>
    </citation>
    <scope>NUCLEOTIDE SEQUENCE [LARGE SCALE GENOMIC DNA]</scope>
    <source>
        <strain evidence="3">CGMCC 4.6609</strain>
    </source>
</reference>
<feature type="region of interest" description="Disordered" evidence="1">
    <location>
        <begin position="1"/>
        <end position="29"/>
    </location>
</feature>
<feature type="compositionally biased region" description="Basic and acidic residues" evidence="1">
    <location>
        <begin position="1"/>
        <end position="15"/>
    </location>
</feature>
<dbReference type="STRING" id="641025.SAMN05421507_13414"/>
<dbReference type="OrthoDB" id="3535759at2"/>
<accession>A0A1H0X4R3</accession>
<dbReference type="EMBL" id="FNIX01000034">
    <property type="protein sequence ID" value="SDP97819.1"/>
    <property type="molecule type" value="Genomic_DNA"/>
</dbReference>
<protein>
    <recommendedName>
        <fullName evidence="4">DUF4913 domain-containing protein</fullName>
    </recommendedName>
</protein>
<proteinExistence type="predicted"/>
<dbReference type="Proteomes" id="UP000199691">
    <property type="component" value="Unassembled WGS sequence"/>
</dbReference>
<evidence type="ECO:0000313" key="2">
    <source>
        <dbReference type="EMBL" id="SDP97819.1"/>
    </source>
</evidence>
<keyword evidence="3" id="KW-1185">Reference proteome</keyword>
<evidence type="ECO:0008006" key="4">
    <source>
        <dbReference type="Google" id="ProtNLM"/>
    </source>
</evidence>
<evidence type="ECO:0000256" key="1">
    <source>
        <dbReference type="SAM" id="MobiDB-lite"/>
    </source>
</evidence>
<sequence>MTEHLHKPQRSDKTAPSEGASTPPNAEKVPVLDVELLPEVVSELAAASEQHEQQLSELAGVVSELGGISATLRDEVHSLREYIVELQDSLVQRANLNRPNRWAWKFLTHDEAAQLWSELRWFVDYFIERYPLSLDVSIPSCWYRHTVAVDELTDLYAAWREAYCSIDQPSDAMTAWRNRWLWPTLHTLHSHADWRECKAQRQHVESAARQHATDGEFDDFMMQDLRARTGSRRSDLPWHAAGTSQLRR</sequence>